<name>A0A975AI57_9FIRM</name>
<protein>
    <submittedName>
        <fullName evidence="5">GNAT family N-acetyltransferase</fullName>
    </submittedName>
</protein>
<dbReference type="AlphaFoldDB" id="A0A975AI57"/>
<reference evidence="5" key="1">
    <citation type="submission" date="2021-03" db="EMBL/GenBank/DDBJ databases">
        <title>Alkalibacter marinus sp. nov., isolated from tidal flat sediment.</title>
        <authorList>
            <person name="Namirimu T."/>
            <person name="Yang J.-A."/>
            <person name="Yang S.-H."/>
            <person name="Kim Y.-J."/>
            <person name="Kwon K.K."/>
        </authorList>
    </citation>
    <scope>NUCLEOTIDE SEQUENCE</scope>
    <source>
        <strain evidence="5">ES005</strain>
    </source>
</reference>
<dbReference type="InterPro" id="IPR016181">
    <property type="entry name" value="Acyl_CoA_acyltransferase"/>
</dbReference>
<evidence type="ECO:0000313" key="5">
    <source>
        <dbReference type="EMBL" id="QSX08334.1"/>
    </source>
</evidence>
<accession>A0A975AI57</accession>
<evidence type="ECO:0000256" key="2">
    <source>
        <dbReference type="ARBA" id="ARBA00023315"/>
    </source>
</evidence>
<dbReference type="GO" id="GO:0008999">
    <property type="term" value="F:protein-N-terminal-alanine acetyltransferase activity"/>
    <property type="evidence" value="ECO:0007669"/>
    <property type="project" value="TreeGrafter"/>
</dbReference>
<dbReference type="Proteomes" id="UP000663499">
    <property type="component" value="Chromosome"/>
</dbReference>
<dbReference type="PROSITE" id="PS51186">
    <property type="entry name" value="GNAT"/>
    <property type="match status" value="1"/>
</dbReference>
<comment type="similarity">
    <text evidence="3">Belongs to the acetyltransferase family. RimJ subfamily.</text>
</comment>
<gene>
    <name evidence="5" type="ORF">J0B03_11170</name>
</gene>
<keyword evidence="6" id="KW-1185">Reference proteome</keyword>
<evidence type="ECO:0000313" key="6">
    <source>
        <dbReference type="Proteomes" id="UP000663499"/>
    </source>
</evidence>
<dbReference type="PANTHER" id="PTHR43792">
    <property type="entry name" value="GNAT FAMILY, PUTATIVE (AFU_ORTHOLOGUE AFUA_3G00765)-RELATED-RELATED"/>
    <property type="match status" value="1"/>
</dbReference>
<evidence type="ECO:0000259" key="4">
    <source>
        <dbReference type="PROSITE" id="PS51186"/>
    </source>
</evidence>
<dbReference type="KEGG" id="alka:J0B03_11170"/>
<keyword evidence="1" id="KW-0808">Transferase</keyword>
<dbReference type="InterPro" id="IPR000182">
    <property type="entry name" value="GNAT_dom"/>
</dbReference>
<organism evidence="5 6">
    <name type="scientific">Alkalibacter rhizosphaerae</name>
    <dbReference type="NCBI Taxonomy" id="2815577"/>
    <lineage>
        <taxon>Bacteria</taxon>
        <taxon>Bacillati</taxon>
        <taxon>Bacillota</taxon>
        <taxon>Clostridia</taxon>
        <taxon>Eubacteriales</taxon>
        <taxon>Eubacteriaceae</taxon>
        <taxon>Alkalibacter</taxon>
    </lineage>
</organism>
<dbReference type="InterPro" id="IPR051531">
    <property type="entry name" value="N-acetyltransferase"/>
</dbReference>
<dbReference type="GO" id="GO:0005737">
    <property type="term" value="C:cytoplasm"/>
    <property type="evidence" value="ECO:0007669"/>
    <property type="project" value="TreeGrafter"/>
</dbReference>
<dbReference type="Pfam" id="PF13302">
    <property type="entry name" value="Acetyltransf_3"/>
    <property type="match status" value="1"/>
</dbReference>
<proteinExistence type="inferred from homology"/>
<dbReference type="SUPFAM" id="SSF55729">
    <property type="entry name" value="Acyl-CoA N-acyltransferases (Nat)"/>
    <property type="match status" value="1"/>
</dbReference>
<evidence type="ECO:0000256" key="3">
    <source>
        <dbReference type="ARBA" id="ARBA00038502"/>
    </source>
</evidence>
<sequence>MILETRRMKLHSPSIIYTKLVQQFYWKNRNYLKPWEPTRTNEFYSFEYQFQDLLEQSRAFRKGEEYRFWLTPKDKPNIIIGSVVISGIFRGNFQSCFMGYKMDKDWTGQGRMTEACRRMVEFAFSREGADLHRVEINIVPENTPSVRIAQKLDFTQEGFSRQYLQIDGQWKDHLRFAKTREEQIDDFK</sequence>
<dbReference type="RefSeq" id="WP_207299676.1">
    <property type="nucleotide sequence ID" value="NZ_CP071444.1"/>
</dbReference>
<dbReference type="Gene3D" id="3.40.630.30">
    <property type="match status" value="1"/>
</dbReference>
<dbReference type="EMBL" id="CP071444">
    <property type="protein sequence ID" value="QSX08334.1"/>
    <property type="molecule type" value="Genomic_DNA"/>
</dbReference>
<feature type="domain" description="N-acetyltransferase" evidence="4">
    <location>
        <begin position="30"/>
        <end position="181"/>
    </location>
</feature>
<evidence type="ECO:0000256" key="1">
    <source>
        <dbReference type="ARBA" id="ARBA00022679"/>
    </source>
</evidence>
<dbReference type="PANTHER" id="PTHR43792:SF8">
    <property type="entry name" value="[RIBOSOMAL PROTEIN US5]-ALANINE N-ACETYLTRANSFERASE"/>
    <property type="match status" value="1"/>
</dbReference>
<keyword evidence="2" id="KW-0012">Acyltransferase</keyword>